<comment type="cofactor">
    <cofactor evidence="1">
        <name>Zn(2+)</name>
        <dbReference type="ChEBI" id="CHEBI:29105"/>
    </cofactor>
</comment>
<feature type="domain" description="Peptidase M14" evidence="12">
    <location>
        <begin position="130"/>
        <end position="447"/>
    </location>
</feature>
<keyword evidence="6 11" id="KW-0732">Signal</keyword>
<keyword evidence="8" id="KW-0862">Zinc</keyword>
<dbReference type="Pfam" id="PF00246">
    <property type="entry name" value="Peptidase_M14"/>
    <property type="match status" value="1"/>
</dbReference>
<evidence type="ECO:0000256" key="6">
    <source>
        <dbReference type="ARBA" id="ARBA00022729"/>
    </source>
</evidence>
<dbReference type="SUPFAM" id="SSF53187">
    <property type="entry name" value="Zn-dependent exopeptidases"/>
    <property type="match status" value="1"/>
</dbReference>
<protein>
    <recommendedName>
        <fullName evidence="12">Peptidase M14 domain-containing protein</fullName>
    </recommendedName>
</protein>
<proteinExistence type="inferred from homology"/>
<name>A0A4S4KF11_9APHY</name>
<evidence type="ECO:0000313" key="14">
    <source>
        <dbReference type="Proteomes" id="UP000309038"/>
    </source>
</evidence>
<dbReference type="GO" id="GO:0006508">
    <property type="term" value="P:proteolysis"/>
    <property type="evidence" value="ECO:0007669"/>
    <property type="project" value="UniProtKB-KW"/>
</dbReference>
<dbReference type="GO" id="GO:0004181">
    <property type="term" value="F:metallocarboxypeptidase activity"/>
    <property type="evidence" value="ECO:0007669"/>
    <property type="project" value="InterPro"/>
</dbReference>
<evidence type="ECO:0000256" key="4">
    <source>
        <dbReference type="ARBA" id="ARBA00022670"/>
    </source>
</evidence>
<keyword evidence="9" id="KW-0482">Metalloprotease</keyword>
<dbReference type="GO" id="GO:0005615">
    <property type="term" value="C:extracellular space"/>
    <property type="evidence" value="ECO:0007669"/>
    <property type="project" value="TreeGrafter"/>
</dbReference>
<evidence type="ECO:0000256" key="3">
    <source>
        <dbReference type="ARBA" id="ARBA00022645"/>
    </source>
</evidence>
<comment type="caution">
    <text evidence="10">Lacks conserved residue(s) required for the propagation of feature annotation.</text>
</comment>
<keyword evidence="3" id="KW-0121">Carboxypeptidase</keyword>
<reference evidence="13 14" key="1">
    <citation type="submission" date="2019-02" db="EMBL/GenBank/DDBJ databases">
        <title>Genome sequencing of the rare red list fungi Phlebia centrifuga.</title>
        <authorList>
            <person name="Buettner E."/>
            <person name="Kellner H."/>
        </authorList>
    </citation>
    <scope>NUCLEOTIDE SEQUENCE [LARGE SCALE GENOMIC DNA]</scope>
    <source>
        <strain evidence="13 14">DSM 108282</strain>
    </source>
</reference>
<dbReference type="PROSITE" id="PS52035">
    <property type="entry name" value="PEPTIDASE_M14"/>
    <property type="match status" value="1"/>
</dbReference>
<evidence type="ECO:0000256" key="7">
    <source>
        <dbReference type="ARBA" id="ARBA00022801"/>
    </source>
</evidence>
<dbReference type="Proteomes" id="UP000309038">
    <property type="component" value="Unassembled WGS sequence"/>
</dbReference>
<evidence type="ECO:0000259" key="12">
    <source>
        <dbReference type="PROSITE" id="PS52035"/>
    </source>
</evidence>
<evidence type="ECO:0000256" key="5">
    <source>
        <dbReference type="ARBA" id="ARBA00022723"/>
    </source>
</evidence>
<dbReference type="CDD" id="cd03860">
    <property type="entry name" value="M14_CP_A-B_like"/>
    <property type="match status" value="1"/>
</dbReference>
<accession>A0A4S4KF11</accession>
<gene>
    <name evidence="13" type="ORF">EW026_g5128</name>
</gene>
<evidence type="ECO:0000256" key="9">
    <source>
        <dbReference type="ARBA" id="ARBA00023049"/>
    </source>
</evidence>
<keyword evidence="4" id="KW-0645">Protease</keyword>
<feature type="signal peptide" evidence="11">
    <location>
        <begin position="1"/>
        <end position="19"/>
    </location>
</feature>
<keyword evidence="7" id="KW-0378">Hydrolase</keyword>
<dbReference type="PANTHER" id="PTHR11705">
    <property type="entry name" value="PROTEASE FAMILY M14 CARBOXYPEPTIDASE A,B"/>
    <property type="match status" value="1"/>
</dbReference>
<dbReference type="Gene3D" id="3.40.630.10">
    <property type="entry name" value="Zn peptidases"/>
    <property type="match status" value="1"/>
</dbReference>
<organism evidence="13 14">
    <name type="scientific">Hermanssonia centrifuga</name>
    <dbReference type="NCBI Taxonomy" id="98765"/>
    <lineage>
        <taxon>Eukaryota</taxon>
        <taxon>Fungi</taxon>
        <taxon>Dikarya</taxon>
        <taxon>Basidiomycota</taxon>
        <taxon>Agaricomycotina</taxon>
        <taxon>Agaricomycetes</taxon>
        <taxon>Polyporales</taxon>
        <taxon>Meruliaceae</taxon>
        <taxon>Hermanssonia</taxon>
    </lineage>
</organism>
<dbReference type="SMART" id="SM00631">
    <property type="entry name" value="Zn_pept"/>
    <property type="match status" value="1"/>
</dbReference>
<evidence type="ECO:0000256" key="11">
    <source>
        <dbReference type="SAM" id="SignalP"/>
    </source>
</evidence>
<dbReference type="InterPro" id="IPR000834">
    <property type="entry name" value="Peptidase_M14"/>
</dbReference>
<dbReference type="PRINTS" id="PR00765">
    <property type="entry name" value="CRBOXYPTASEA"/>
</dbReference>
<comment type="caution">
    <text evidence="13">The sequence shown here is derived from an EMBL/GenBank/DDBJ whole genome shotgun (WGS) entry which is preliminary data.</text>
</comment>
<evidence type="ECO:0000256" key="2">
    <source>
        <dbReference type="ARBA" id="ARBA00005988"/>
    </source>
</evidence>
<evidence type="ECO:0000256" key="10">
    <source>
        <dbReference type="PROSITE-ProRule" id="PRU01379"/>
    </source>
</evidence>
<dbReference type="PANTHER" id="PTHR11705:SF143">
    <property type="entry name" value="SLL0236 PROTEIN"/>
    <property type="match status" value="1"/>
</dbReference>
<keyword evidence="5" id="KW-0479">Metal-binding</keyword>
<sequence length="452" mass="50437">MFSLRALVWSLLQAVFVATFDVAEQRVLTLQDPGLVLRRFIAGPSDGIWNVHAIHAAAQASGLDIWQVGPSYLDVRLPAANESLDALTRFAGLQYSDSIIPSSLVRPQTLSGAQANWNLSSLSNTTFHSTYHSIEDIGVFVKELLDLYPDNVELVRIGHSSENREMFVLEISKDKGLRGRPLSMKKKTGFIISGAQHAREWIATSTAMFLAHALLAAPSESYSLAPLLSSYDFYFILLPNPDGYVFTWEQDRFWYKNRQIVGPNEKCIGIDTNRNWGHKWKPTARFPAFRDNLTLGVGTDPCSHWYPGHRAFEAPEVNNIANYITTLPNLQAFVDLRSYGQMISAPFSYSCKKTPKDAEDQIEAALGATRSIKATHGTTFTTGTLCSMLYKAPGNIVDYMYAKAGIKFSYAVHLRDTGTYGFLLPPEWIRPVGEETANMIKSIATFIANRKF</sequence>
<comment type="similarity">
    <text evidence="2 10">Belongs to the peptidase M14 family.</text>
</comment>
<dbReference type="GO" id="GO:0008270">
    <property type="term" value="F:zinc ion binding"/>
    <property type="evidence" value="ECO:0007669"/>
    <property type="project" value="InterPro"/>
</dbReference>
<dbReference type="EMBL" id="SGPJ01000211">
    <property type="protein sequence ID" value="THG96764.1"/>
    <property type="molecule type" value="Genomic_DNA"/>
</dbReference>
<dbReference type="FunFam" id="3.40.630.10:FF:000084">
    <property type="entry name" value="Carboxypeptidase B2"/>
    <property type="match status" value="1"/>
</dbReference>
<dbReference type="AlphaFoldDB" id="A0A4S4KF11"/>
<evidence type="ECO:0000256" key="1">
    <source>
        <dbReference type="ARBA" id="ARBA00001947"/>
    </source>
</evidence>
<evidence type="ECO:0000313" key="13">
    <source>
        <dbReference type="EMBL" id="THG96764.1"/>
    </source>
</evidence>
<feature type="chain" id="PRO_5020186438" description="Peptidase M14 domain-containing protein" evidence="11">
    <location>
        <begin position="20"/>
        <end position="452"/>
    </location>
</feature>
<evidence type="ECO:0000256" key="8">
    <source>
        <dbReference type="ARBA" id="ARBA00022833"/>
    </source>
</evidence>
<keyword evidence="14" id="KW-1185">Reference proteome</keyword>